<feature type="domain" description="AMP-dependent synthetase/ligase" evidence="3">
    <location>
        <begin position="8"/>
        <end position="360"/>
    </location>
</feature>
<dbReference type="PANTHER" id="PTHR43767:SF1">
    <property type="entry name" value="NONRIBOSOMAL PEPTIDE SYNTHASE PES1 (EUROFUNG)-RELATED"/>
    <property type="match status" value="1"/>
</dbReference>
<evidence type="ECO:0000256" key="2">
    <source>
        <dbReference type="ARBA" id="ARBA00022598"/>
    </source>
</evidence>
<reference evidence="6" key="1">
    <citation type="journal article" date="2018" name="Front. Microbiol.">
        <title>Genome-Based Analysis Reveals the Taxonomy and Diversity of the Family Idiomarinaceae.</title>
        <authorList>
            <person name="Liu Y."/>
            <person name="Lai Q."/>
            <person name="Shao Z."/>
        </authorList>
    </citation>
    <scope>NUCLEOTIDE SEQUENCE [LARGE SCALE GENOMIC DNA]</scope>
    <source>
        <strain evidence="6">BH195</strain>
    </source>
</reference>
<dbReference type="OrthoDB" id="9803968at2"/>
<dbReference type="InterPro" id="IPR050237">
    <property type="entry name" value="ATP-dep_AMP-bd_enzyme"/>
</dbReference>
<keyword evidence="6" id="KW-1185">Reference proteome</keyword>
<dbReference type="Gene3D" id="3.30.300.30">
    <property type="match status" value="1"/>
</dbReference>
<gene>
    <name evidence="5" type="ORF">CWI69_07725</name>
</gene>
<evidence type="ECO:0000259" key="4">
    <source>
        <dbReference type="Pfam" id="PF13193"/>
    </source>
</evidence>
<keyword evidence="2" id="KW-0436">Ligase</keyword>
<accession>A0A432XVZ8</accession>
<evidence type="ECO:0000313" key="5">
    <source>
        <dbReference type="EMBL" id="RUO52915.1"/>
    </source>
</evidence>
<dbReference type="SUPFAM" id="SSF56801">
    <property type="entry name" value="Acetyl-CoA synthetase-like"/>
    <property type="match status" value="1"/>
</dbReference>
<dbReference type="AlphaFoldDB" id="A0A432XVZ8"/>
<dbReference type="InterPro" id="IPR045851">
    <property type="entry name" value="AMP-bd_C_sf"/>
</dbReference>
<feature type="domain" description="AMP-binding enzyme C-terminal" evidence="4">
    <location>
        <begin position="411"/>
        <end position="486"/>
    </location>
</feature>
<evidence type="ECO:0000313" key="6">
    <source>
        <dbReference type="Proteomes" id="UP000287198"/>
    </source>
</evidence>
<dbReference type="FunFam" id="3.30.300.30:FF:000008">
    <property type="entry name" value="2,3-dihydroxybenzoate-AMP ligase"/>
    <property type="match status" value="1"/>
</dbReference>
<dbReference type="Gene3D" id="3.40.50.12780">
    <property type="entry name" value="N-terminal domain of ligase-like"/>
    <property type="match status" value="1"/>
</dbReference>
<evidence type="ECO:0000259" key="3">
    <source>
        <dbReference type="Pfam" id="PF00501"/>
    </source>
</evidence>
<dbReference type="Pfam" id="PF00501">
    <property type="entry name" value="AMP-binding"/>
    <property type="match status" value="1"/>
</dbReference>
<comment type="caution">
    <text evidence="5">The sequence shown here is derived from an EMBL/GenBank/DDBJ whole genome shotgun (WGS) entry which is preliminary data.</text>
</comment>
<dbReference type="PANTHER" id="PTHR43767">
    <property type="entry name" value="LONG-CHAIN-FATTY-ACID--COA LIGASE"/>
    <property type="match status" value="1"/>
</dbReference>
<organism evidence="5 6">
    <name type="scientific">Pseudidiomarina halophila</name>
    <dbReference type="NCBI Taxonomy" id="1449799"/>
    <lineage>
        <taxon>Bacteria</taxon>
        <taxon>Pseudomonadati</taxon>
        <taxon>Pseudomonadota</taxon>
        <taxon>Gammaproteobacteria</taxon>
        <taxon>Alteromonadales</taxon>
        <taxon>Idiomarinaceae</taxon>
        <taxon>Pseudidiomarina</taxon>
    </lineage>
</organism>
<sequence length="493" mass="53968">MTVYQMLARNARKYPDQLAISDDKQELSWAQLADQVEQLAAWLQQEYGVRAGDRVALVIPNSIAFVVGFFAIQRLDAIAVPINVRLTTPELEYILGDAEAELVLTSKMTDAALKPLVEQGLAALWLDDLSVSADAATDGLQEPAADTSSPCILLYTSGTTGRPKGVLFQQSAIHSVATMIALEMAMTPQSKLLHLMPFTHSAPLNLFLLAGTLVGASHVVAPTFSPDLLLQLVPKHQVTHFFGAPVAYLLTAQQSAIKTTDLSSVSHWIYGGAAMSTEHTKLVQQAFRSDQFYCVYGLTEAGPSGTLLLPHEHATKAGSVGRRAAFNTEVRLRTETGTEPRIGEPGEVEIAGDGMMQCYWQNAAATAETFTADGWLKTGDVAVRDEDGFYWIKDRKKDIIIAGGVNIYPREIEDALSEHPAVLEAAVVGVPHKDWGESVKVFVVLRDKLDDAQQTLAEFLQQRLADYKLPRFYEIIDELPRNASGKVLKHQLR</sequence>
<protein>
    <submittedName>
        <fullName evidence="5">Acyl-CoA synthetase</fullName>
    </submittedName>
</protein>
<name>A0A432XVZ8_9GAMM</name>
<dbReference type="InterPro" id="IPR025110">
    <property type="entry name" value="AMP-bd_C"/>
</dbReference>
<dbReference type="InterPro" id="IPR020845">
    <property type="entry name" value="AMP-binding_CS"/>
</dbReference>
<dbReference type="InterPro" id="IPR000873">
    <property type="entry name" value="AMP-dep_synth/lig_dom"/>
</dbReference>
<dbReference type="GO" id="GO:0016878">
    <property type="term" value="F:acid-thiol ligase activity"/>
    <property type="evidence" value="ECO:0007669"/>
    <property type="project" value="UniProtKB-ARBA"/>
</dbReference>
<dbReference type="Pfam" id="PF13193">
    <property type="entry name" value="AMP-binding_C"/>
    <property type="match status" value="1"/>
</dbReference>
<dbReference type="RefSeq" id="WP_126763481.1">
    <property type="nucleotide sequence ID" value="NZ_JBHLTZ010000012.1"/>
</dbReference>
<dbReference type="InterPro" id="IPR042099">
    <property type="entry name" value="ANL_N_sf"/>
</dbReference>
<evidence type="ECO:0000256" key="1">
    <source>
        <dbReference type="ARBA" id="ARBA00006432"/>
    </source>
</evidence>
<comment type="similarity">
    <text evidence="1">Belongs to the ATP-dependent AMP-binding enzyme family.</text>
</comment>
<dbReference type="EMBL" id="PIPW01000002">
    <property type="protein sequence ID" value="RUO52915.1"/>
    <property type="molecule type" value="Genomic_DNA"/>
</dbReference>
<dbReference type="Proteomes" id="UP000287198">
    <property type="component" value="Unassembled WGS sequence"/>
</dbReference>
<proteinExistence type="inferred from homology"/>
<dbReference type="PROSITE" id="PS00455">
    <property type="entry name" value="AMP_BINDING"/>
    <property type="match status" value="1"/>
</dbReference>